<dbReference type="InParanoid" id="A0A218Z2F3"/>
<sequence length="602" mass="63481">MKTTQLSGLFASLGLGAIIGVNGWEVKREPWGASQTSNWGSGGSGGGQWARRDDGIHRTLDLVFIRNSSNAVCARNSLAMVVQQHGAASVAARSHFGSVDLDECTIRRLLLESILLLFDADRAASASTSESNTTPPPTPQGATSGSWSYISAPSVGRGIFVVMDIFLFSPKSEATRGSARRFGVDLLNIQHDPASHSSDRIPVWLVEVDFGTFSYFWSWISSPPQKLPDVPQGGSAWIYSPSNTKPPTPPAGSTAGSWRDSVGFLGLINYSASSSIWSNSRLWHLEMDKFSYGQWLFLVLDRFFLTAAASTSSCGGYSLGLVVLEYAISSPSFWSNKRLMEVGLKPNTRVGLLLELVRGTEIRSPQAASAQNNEIPSHPNLDHGQSGQESPSQHGTIPVQPPHGNTGGSFEQPLNPSQGSNPQVPVKPADSGTGGSIDQPLNPNQGFHPQVQPPFTSEHGAVPVQPTQPNSSGSGGSFPQENSHSSGGIAGPKIPDHGSIPLPIDPLTGLPYGGVTPSHGNTGGTFDNGGSPITPHVEPALPHTGDTGSVPGPNQGTSGGNPGLAHPLAGQTWIQVPTIWTESCVKSVFDALHCTSCSQCQR</sequence>
<feature type="compositionally biased region" description="Polar residues" evidence="1">
    <location>
        <begin position="408"/>
        <end position="423"/>
    </location>
</feature>
<gene>
    <name evidence="2" type="ORF">B2J93_4714</name>
</gene>
<organism evidence="2 3">
    <name type="scientific">Diplocarpon coronariae</name>
    <dbReference type="NCBI Taxonomy" id="2795749"/>
    <lineage>
        <taxon>Eukaryota</taxon>
        <taxon>Fungi</taxon>
        <taxon>Dikarya</taxon>
        <taxon>Ascomycota</taxon>
        <taxon>Pezizomycotina</taxon>
        <taxon>Leotiomycetes</taxon>
        <taxon>Helotiales</taxon>
        <taxon>Drepanopezizaceae</taxon>
        <taxon>Diplocarpon</taxon>
    </lineage>
</organism>
<feature type="compositionally biased region" description="Polar residues" evidence="1">
    <location>
        <begin position="383"/>
        <end position="395"/>
    </location>
</feature>
<dbReference type="OrthoDB" id="10568701at2759"/>
<dbReference type="EMBL" id="MZNU01000257">
    <property type="protein sequence ID" value="OWP01864.1"/>
    <property type="molecule type" value="Genomic_DNA"/>
</dbReference>
<feature type="region of interest" description="Disordered" evidence="1">
    <location>
        <begin position="364"/>
        <end position="564"/>
    </location>
</feature>
<feature type="region of interest" description="Disordered" evidence="1">
    <location>
        <begin position="126"/>
        <end position="145"/>
    </location>
</feature>
<proteinExistence type="predicted"/>
<protein>
    <submittedName>
        <fullName evidence="2">Uncharacterized protein</fullName>
    </submittedName>
</protein>
<evidence type="ECO:0000256" key="1">
    <source>
        <dbReference type="SAM" id="MobiDB-lite"/>
    </source>
</evidence>
<reference evidence="2 3" key="1">
    <citation type="submission" date="2017-04" db="EMBL/GenBank/DDBJ databases">
        <title>Draft genome sequence of Marssonina coronaria NL1: causal agent of apple blotch.</title>
        <authorList>
            <person name="Cheng Q."/>
        </authorList>
    </citation>
    <scope>NUCLEOTIDE SEQUENCE [LARGE SCALE GENOMIC DNA]</scope>
    <source>
        <strain evidence="2 3">NL1</strain>
    </source>
</reference>
<evidence type="ECO:0000313" key="2">
    <source>
        <dbReference type="EMBL" id="OWP01864.1"/>
    </source>
</evidence>
<evidence type="ECO:0000313" key="3">
    <source>
        <dbReference type="Proteomes" id="UP000242519"/>
    </source>
</evidence>
<dbReference type="AlphaFoldDB" id="A0A218Z2F3"/>
<name>A0A218Z2F3_9HELO</name>
<dbReference type="STRING" id="503106.A0A218Z2F3"/>
<comment type="caution">
    <text evidence="2">The sequence shown here is derived from an EMBL/GenBank/DDBJ whole genome shotgun (WGS) entry which is preliminary data.</text>
</comment>
<feature type="compositionally biased region" description="Polar residues" evidence="1">
    <location>
        <begin position="465"/>
        <end position="486"/>
    </location>
</feature>
<feature type="compositionally biased region" description="Polar residues" evidence="1">
    <location>
        <begin position="366"/>
        <end position="375"/>
    </location>
</feature>
<accession>A0A218Z2F3</accession>
<keyword evidence="3" id="KW-1185">Reference proteome</keyword>
<dbReference type="Proteomes" id="UP000242519">
    <property type="component" value="Unassembled WGS sequence"/>
</dbReference>